<dbReference type="EMBL" id="BK016058">
    <property type="protein sequence ID" value="DAF91588.1"/>
    <property type="molecule type" value="Genomic_DNA"/>
</dbReference>
<protein>
    <submittedName>
        <fullName evidence="5">Portal protein</fullName>
    </submittedName>
</protein>
<proteinExistence type="predicted"/>
<evidence type="ECO:0000256" key="3">
    <source>
        <dbReference type="ARBA" id="ARBA00023219"/>
    </source>
</evidence>
<keyword evidence="3" id="KW-0231">Viral genome packaging</keyword>
<keyword evidence="2" id="KW-1162">Viral penetration into host cytoplasm</keyword>
<keyword evidence="2" id="KW-1171">Viral genome ejection through host cell envelope</keyword>
<accession>A0A8S5UAU6</accession>
<name>A0A8S5UAU6_9CAUD</name>
<dbReference type="InterPro" id="IPR006944">
    <property type="entry name" value="Phage/GTA_portal"/>
</dbReference>
<dbReference type="Pfam" id="PF04860">
    <property type="entry name" value="Phage_portal"/>
    <property type="match status" value="1"/>
</dbReference>
<keyword evidence="1" id="KW-1188">Viral release from host cell</keyword>
<keyword evidence="2" id="KW-1160">Virus entry into host cell</keyword>
<feature type="compositionally biased region" description="Polar residues" evidence="4">
    <location>
        <begin position="381"/>
        <end position="404"/>
    </location>
</feature>
<keyword evidence="1" id="KW-0118">Viral capsid assembly</keyword>
<evidence type="ECO:0000256" key="2">
    <source>
        <dbReference type="ARBA" id="ARBA00023009"/>
    </source>
</evidence>
<organism evidence="5">
    <name type="scientific">Siphoviridae sp. ctcK97</name>
    <dbReference type="NCBI Taxonomy" id="2825571"/>
    <lineage>
        <taxon>Viruses</taxon>
        <taxon>Duplodnaviria</taxon>
        <taxon>Heunggongvirae</taxon>
        <taxon>Uroviricota</taxon>
        <taxon>Caudoviricetes</taxon>
    </lineage>
</organism>
<reference evidence="5" key="1">
    <citation type="journal article" date="2021" name="Proc. Natl. Acad. Sci. U.S.A.">
        <title>A Catalog of Tens of Thousands of Viruses from Human Metagenomes Reveals Hidden Associations with Chronic Diseases.</title>
        <authorList>
            <person name="Tisza M.J."/>
            <person name="Buck C.B."/>
        </authorList>
    </citation>
    <scope>NUCLEOTIDE SEQUENCE</scope>
    <source>
        <strain evidence="5">CtcK97</strain>
    </source>
</reference>
<feature type="region of interest" description="Disordered" evidence="4">
    <location>
        <begin position="367"/>
        <end position="404"/>
    </location>
</feature>
<evidence type="ECO:0000313" key="5">
    <source>
        <dbReference type="EMBL" id="DAF91588.1"/>
    </source>
</evidence>
<evidence type="ECO:0000256" key="1">
    <source>
        <dbReference type="ARBA" id="ARBA00022950"/>
    </source>
</evidence>
<evidence type="ECO:0000256" key="4">
    <source>
        <dbReference type="SAM" id="MobiDB-lite"/>
    </source>
</evidence>
<sequence length="404" mass="45037">MGIMSRLARAWNVFAHDRPDRYKNSNYSEYRPSYRSIGSTNLVQTLYNKIALDVANTPIRHVKVDQNGRYDSEKDSSLNECLSLMANIDQTSNALIYELVYTMLETGSAALVPVDTDTALNEEGSFDVLSLRVGRIESWYTDSVDVNLYNDRSGNRETIRISKNSAAIVYSPLYDVTASNSSLANRLARKLDALDAIDNSALGKKLDLIIQLPYSVRGELRQQQAETRREAIEQQLRNSEIGVAYVDGAEKITQLNRPVENNLLDQVKYLSEQLYNALGFTESVFNGTADAETNLSYYNRTVKPILDTITKSATMVFLTKTARSQGQRIIYVRDPFAATSLDSIASMAQTFITNQVMTPNEIRSIIGLPQSTDPKADQLANPYTSSANADQRSNNDQEVQNGSA</sequence>